<dbReference type="PROSITE" id="PS50294">
    <property type="entry name" value="WD_REPEATS_REGION"/>
    <property type="match status" value="1"/>
</dbReference>
<feature type="region of interest" description="Disordered" evidence="5">
    <location>
        <begin position="355"/>
        <end position="375"/>
    </location>
</feature>
<dbReference type="SMART" id="SM00320">
    <property type="entry name" value="WD40"/>
    <property type="match status" value="6"/>
</dbReference>
<dbReference type="GO" id="GO:0070971">
    <property type="term" value="C:endoplasmic reticulum exit site"/>
    <property type="evidence" value="ECO:0007669"/>
    <property type="project" value="TreeGrafter"/>
</dbReference>
<dbReference type="GO" id="GO:0090110">
    <property type="term" value="P:COPII-coated vesicle cargo loading"/>
    <property type="evidence" value="ECO:0007669"/>
    <property type="project" value="TreeGrafter"/>
</dbReference>
<dbReference type="InterPro" id="IPR040251">
    <property type="entry name" value="SEC31-like"/>
</dbReference>
<evidence type="ECO:0000313" key="7">
    <source>
        <dbReference type="Proteomes" id="UP000691718"/>
    </source>
</evidence>
<keyword evidence="1" id="KW-0813">Transport</keyword>
<dbReference type="GO" id="GO:0007029">
    <property type="term" value="P:endoplasmic reticulum organization"/>
    <property type="evidence" value="ECO:0007669"/>
    <property type="project" value="TreeGrafter"/>
</dbReference>
<organism evidence="6 7">
    <name type="scientific">Parnassius apollo</name>
    <name type="common">Apollo butterfly</name>
    <name type="synonym">Papilio apollo</name>
    <dbReference type="NCBI Taxonomy" id="110799"/>
    <lineage>
        <taxon>Eukaryota</taxon>
        <taxon>Metazoa</taxon>
        <taxon>Ecdysozoa</taxon>
        <taxon>Arthropoda</taxon>
        <taxon>Hexapoda</taxon>
        <taxon>Insecta</taxon>
        <taxon>Pterygota</taxon>
        <taxon>Neoptera</taxon>
        <taxon>Endopterygota</taxon>
        <taxon>Lepidoptera</taxon>
        <taxon>Glossata</taxon>
        <taxon>Ditrysia</taxon>
        <taxon>Papilionoidea</taxon>
        <taxon>Papilionidae</taxon>
        <taxon>Parnassiinae</taxon>
        <taxon>Parnassini</taxon>
        <taxon>Parnassius</taxon>
        <taxon>Parnassius</taxon>
    </lineage>
</organism>
<name>A0A8S3W5Y6_PARAO</name>
<dbReference type="PANTHER" id="PTHR13923:SF11">
    <property type="entry name" value="SECRETORY 31, ISOFORM D"/>
    <property type="match status" value="1"/>
</dbReference>
<evidence type="ECO:0000256" key="4">
    <source>
        <dbReference type="PROSITE-ProRule" id="PRU00221"/>
    </source>
</evidence>
<dbReference type="EMBL" id="CAJQZP010000171">
    <property type="protein sequence ID" value="CAG4942912.1"/>
    <property type="molecule type" value="Genomic_DNA"/>
</dbReference>
<gene>
    <name evidence="6" type="ORF">PAPOLLO_LOCUS2563</name>
</gene>
<feature type="repeat" description="WD" evidence="4">
    <location>
        <begin position="246"/>
        <end position="279"/>
    </location>
</feature>
<keyword evidence="7" id="KW-1185">Reference proteome</keyword>
<dbReference type="PANTHER" id="PTHR13923">
    <property type="entry name" value="SEC31-RELATED PROTEIN"/>
    <property type="match status" value="1"/>
</dbReference>
<dbReference type="AlphaFoldDB" id="A0A8S3W5Y6"/>
<sequence>MKIKELKRTVNVSWSPAEQYPIMLAAGSAAQQVDASFSSNAFLELYSLNLEEPGMDLELKSSLQTQHKFQKLVWSGAGVIVGGCDGGLLQFYNFDKLLNNSTDALVGSSSKHSGHVSALDINPYQRNLLASGASESEIFIWDLNNTTQPMAPGNRNQPYDHVQGLAWNQQVQHILGSTFANRCVVWDLRKNEPIMKLSDSQSRTRWRSLAWHPSVATQLCIASEDDQVPVIQLWDLRLAASPLVTLEGHQKGVLSLSWCRQDPDLLVSAGKDGRLLCWNPNNTKPGGELVLEVCRQEAWVFEVGWCPRSPALLASASSEQQVAVHALLPARMPDTSAHNQSSMLESFGGAGSLGALPSVERAAPPPPPPQPARAPRWLRRPAAARFAFGGKLVTFEKCPQEAGSQKLVYISQVVSEPEIVEKATELDNVLSLTLNQEPGATEKLAEYCRQKGEVATDQNERYVWFFLRANFLPTFRSEVLNLLGFKQDDVSSKFKNSLPSTGDVQHDLAALSRGESTETEAELSTDTSTDLSEAQTLIERKLANLDLEPSVSNVVIPNGDDSTSLICRALVCGNLEEAVELCLEAKRVADALIIASLGSQELLYKVQKYHLNASAGEAVSLVAGSLLQGKWDALVRGAAPVSWRDTLAALVTHCDGDALTHYCEMLGAKLSAESDPSLRAAGALCYVCAAREHVPLVGRGVRDAGALAQRAELALLLRRAAAARGRTPQRCCCAAPPRHGDVYRRYVVLRVLRVSGARARAVSGAWRARRRCAGAARGASAAAAPRRRGTGTYTAGMLCYVCYVCAAREHVPLVGRGGRDAGALAQRAELALLLRRAAAARGRVP</sequence>
<dbReference type="OrthoDB" id="542917at2759"/>
<accession>A0A8S3W5Y6</accession>
<dbReference type="GO" id="GO:0005198">
    <property type="term" value="F:structural molecule activity"/>
    <property type="evidence" value="ECO:0007669"/>
    <property type="project" value="TreeGrafter"/>
</dbReference>
<dbReference type="Proteomes" id="UP000691718">
    <property type="component" value="Unassembled WGS sequence"/>
</dbReference>
<evidence type="ECO:0000313" key="6">
    <source>
        <dbReference type="EMBL" id="CAG4942912.1"/>
    </source>
</evidence>
<dbReference type="GO" id="GO:0030127">
    <property type="term" value="C:COPII vesicle coat"/>
    <property type="evidence" value="ECO:0007669"/>
    <property type="project" value="TreeGrafter"/>
</dbReference>
<proteinExistence type="predicted"/>
<evidence type="ECO:0000256" key="5">
    <source>
        <dbReference type="SAM" id="MobiDB-lite"/>
    </source>
</evidence>
<evidence type="ECO:0000256" key="2">
    <source>
        <dbReference type="ARBA" id="ARBA00022574"/>
    </source>
</evidence>
<dbReference type="PROSITE" id="PS50082">
    <property type="entry name" value="WD_REPEATS_2"/>
    <property type="match status" value="2"/>
</dbReference>
<keyword evidence="2 4" id="KW-0853">WD repeat</keyword>
<feature type="repeat" description="WD" evidence="4">
    <location>
        <begin position="109"/>
        <end position="151"/>
    </location>
</feature>
<dbReference type="InterPro" id="IPR001680">
    <property type="entry name" value="WD40_rpt"/>
</dbReference>
<evidence type="ECO:0000256" key="1">
    <source>
        <dbReference type="ARBA" id="ARBA00022448"/>
    </source>
</evidence>
<feature type="compositionally biased region" description="Pro residues" evidence="5">
    <location>
        <begin position="363"/>
        <end position="372"/>
    </location>
</feature>
<evidence type="ECO:0000256" key="3">
    <source>
        <dbReference type="ARBA" id="ARBA00022737"/>
    </source>
</evidence>
<comment type="caution">
    <text evidence="6">The sequence shown here is derived from an EMBL/GenBank/DDBJ whole genome shotgun (WGS) entry which is preliminary data.</text>
</comment>
<keyword evidence="3" id="KW-0677">Repeat</keyword>
<reference evidence="6" key="1">
    <citation type="submission" date="2021-04" db="EMBL/GenBank/DDBJ databases">
        <authorList>
            <person name="Tunstrom K."/>
        </authorList>
    </citation>
    <scope>NUCLEOTIDE SEQUENCE</scope>
</reference>
<dbReference type="Pfam" id="PF00400">
    <property type="entry name" value="WD40"/>
    <property type="match status" value="2"/>
</dbReference>
<protein>
    <submittedName>
        <fullName evidence="6">(apollo) hypothetical protein</fullName>
    </submittedName>
</protein>